<reference evidence="1" key="1">
    <citation type="submission" date="2022-11" db="EMBL/GenBank/DDBJ databases">
        <title>Genome Resource of Sclerotinia nivalis Strain SnTB1, a Plant Pathogen Isolated from American Ginseng.</title>
        <authorList>
            <person name="Fan S."/>
        </authorList>
    </citation>
    <scope>NUCLEOTIDE SEQUENCE</scope>
    <source>
        <strain evidence="1">SnTB1</strain>
    </source>
</reference>
<dbReference type="AlphaFoldDB" id="A0A9X0ANK7"/>
<sequence length="147" mass="16515">MHQYVNYVSLSGTALYCASTSSREQSPEMVKLLIEHGAELEIDKPSHGTPLMGACYFGRYEMVALLLKERARTTCKKADGTELTAVMEARHHPEILSLLKNFEERGVGALDEPKPARIANMTKVEECMKRIDEEKEKDEEIEGEKGV</sequence>
<evidence type="ECO:0008006" key="3">
    <source>
        <dbReference type="Google" id="ProtNLM"/>
    </source>
</evidence>
<keyword evidence="2" id="KW-1185">Reference proteome</keyword>
<dbReference type="Proteomes" id="UP001152300">
    <property type="component" value="Unassembled WGS sequence"/>
</dbReference>
<accession>A0A9X0ANK7</accession>
<dbReference type="Pfam" id="PF12796">
    <property type="entry name" value="Ank_2"/>
    <property type="match status" value="1"/>
</dbReference>
<dbReference type="InterPro" id="IPR036770">
    <property type="entry name" value="Ankyrin_rpt-contain_sf"/>
</dbReference>
<dbReference type="Gene3D" id="1.25.40.20">
    <property type="entry name" value="Ankyrin repeat-containing domain"/>
    <property type="match status" value="1"/>
</dbReference>
<comment type="caution">
    <text evidence="1">The sequence shown here is derived from an EMBL/GenBank/DDBJ whole genome shotgun (WGS) entry which is preliminary data.</text>
</comment>
<gene>
    <name evidence="1" type="ORF">OCU04_005173</name>
</gene>
<dbReference type="EMBL" id="JAPEIS010000005">
    <property type="protein sequence ID" value="KAJ8066081.1"/>
    <property type="molecule type" value="Genomic_DNA"/>
</dbReference>
<proteinExistence type="predicted"/>
<name>A0A9X0ANK7_9HELO</name>
<dbReference type="InterPro" id="IPR002110">
    <property type="entry name" value="Ankyrin_rpt"/>
</dbReference>
<organism evidence="1 2">
    <name type="scientific">Sclerotinia nivalis</name>
    <dbReference type="NCBI Taxonomy" id="352851"/>
    <lineage>
        <taxon>Eukaryota</taxon>
        <taxon>Fungi</taxon>
        <taxon>Dikarya</taxon>
        <taxon>Ascomycota</taxon>
        <taxon>Pezizomycotina</taxon>
        <taxon>Leotiomycetes</taxon>
        <taxon>Helotiales</taxon>
        <taxon>Sclerotiniaceae</taxon>
        <taxon>Sclerotinia</taxon>
    </lineage>
</organism>
<protein>
    <recommendedName>
        <fullName evidence="3">Ankyrin repeat protein</fullName>
    </recommendedName>
</protein>
<evidence type="ECO:0000313" key="2">
    <source>
        <dbReference type="Proteomes" id="UP001152300"/>
    </source>
</evidence>
<dbReference type="SUPFAM" id="SSF48403">
    <property type="entry name" value="Ankyrin repeat"/>
    <property type="match status" value="1"/>
</dbReference>
<dbReference type="OrthoDB" id="3534805at2759"/>
<dbReference type="SMART" id="SM00248">
    <property type="entry name" value="ANK"/>
    <property type="match status" value="2"/>
</dbReference>
<evidence type="ECO:0000313" key="1">
    <source>
        <dbReference type="EMBL" id="KAJ8066081.1"/>
    </source>
</evidence>